<name>A0A8B8FEU3_9HEMI</name>
<organism evidence="1 2">
    <name type="scientific">Sipha flava</name>
    <name type="common">yellow sugarcane aphid</name>
    <dbReference type="NCBI Taxonomy" id="143950"/>
    <lineage>
        <taxon>Eukaryota</taxon>
        <taxon>Metazoa</taxon>
        <taxon>Ecdysozoa</taxon>
        <taxon>Arthropoda</taxon>
        <taxon>Hexapoda</taxon>
        <taxon>Insecta</taxon>
        <taxon>Pterygota</taxon>
        <taxon>Neoptera</taxon>
        <taxon>Paraneoptera</taxon>
        <taxon>Hemiptera</taxon>
        <taxon>Sternorrhyncha</taxon>
        <taxon>Aphidomorpha</taxon>
        <taxon>Aphidoidea</taxon>
        <taxon>Aphididae</taxon>
        <taxon>Sipha</taxon>
    </lineage>
</organism>
<dbReference type="RefSeq" id="XP_025409263.1">
    <property type="nucleotide sequence ID" value="XM_025553478.1"/>
</dbReference>
<proteinExistence type="predicted"/>
<sequence>MSDGRQRLSGCEYKKRKAEKEATIKKQAGSLKNFFQKSTVLHESISASNNIITNHTQNTSTSTVIDSGILTSDQVDENPIETDIAFTKTLITLNDSSNHLISSESKELTLIIGTDPATCPTFLSDKLKTTIVEKGPPSPIAKTFVFLLEHNNCRFTVFNYQRCLSNGENVLRTWLVYSLSKNVIFCYSVNCFQLQKLN</sequence>
<evidence type="ECO:0000313" key="2">
    <source>
        <dbReference type="RefSeq" id="XP_025409263.1"/>
    </source>
</evidence>
<gene>
    <name evidence="2" type="primary">LOC112682762</name>
</gene>
<keyword evidence="1" id="KW-1185">Reference proteome</keyword>
<evidence type="ECO:0000313" key="1">
    <source>
        <dbReference type="Proteomes" id="UP000694846"/>
    </source>
</evidence>
<protein>
    <submittedName>
        <fullName evidence="2">Zinc finger MYM-type protein 5-like</fullName>
    </submittedName>
</protein>
<dbReference type="AlphaFoldDB" id="A0A8B8FEU3"/>
<reference evidence="2" key="1">
    <citation type="submission" date="2025-08" db="UniProtKB">
        <authorList>
            <consortium name="RefSeq"/>
        </authorList>
    </citation>
    <scope>IDENTIFICATION</scope>
    <source>
        <tissue evidence="2">Whole body</tissue>
    </source>
</reference>
<accession>A0A8B8FEU3</accession>
<dbReference type="GeneID" id="112682762"/>
<dbReference type="Proteomes" id="UP000694846">
    <property type="component" value="Unplaced"/>
</dbReference>
<dbReference type="OrthoDB" id="6614223at2759"/>